<dbReference type="SUPFAM" id="SSF81665">
    <property type="entry name" value="Calcium ATPase, transmembrane domain M"/>
    <property type="match status" value="1"/>
</dbReference>
<dbReference type="Gene3D" id="2.70.150.10">
    <property type="entry name" value="Calcium-transporting ATPase, cytoplasmic transduction domain A"/>
    <property type="match status" value="1"/>
</dbReference>
<evidence type="ECO:0000313" key="2">
    <source>
        <dbReference type="Proteomes" id="UP001548189"/>
    </source>
</evidence>
<dbReference type="CDD" id="cd02079">
    <property type="entry name" value="P-type_ATPase_HM"/>
    <property type="match status" value="1"/>
</dbReference>
<proteinExistence type="predicted"/>
<dbReference type="Proteomes" id="UP001548189">
    <property type="component" value="Unassembled WGS sequence"/>
</dbReference>
<dbReference type="InterPro" id="IPR023299">
    <property type="entry name" value="ATPase_P-typ_cyto_dom_N"/>
</dbReference>
<dbReference type="PRINTS" id="PR00119">
    <property type="entry name" value="CATATPASE"/>
</dbReference>
<evidence type="ECO:0000313" key="1">
    <source>
        <dbReference type="EMBL" id="MET1253850.1"/>
    </source>
</evidence>
<sequence length="804" mass="89278">MSNLCFHCDLKVPKNSEFKSTILGEQRSFCCPGCLAIAETIIENGLEKFYQFRTERNVRPEEILPEEILELESLDNPEILQEVVSNTENNYQEIELGIDGITCAACSWLIKNQINKRNDVVDIQVNTTTSRARLRFNKDTPISPILKNIRDLGYRAFPFTEDQQEKQIQQEDRAYVRRLIVAGIGMMQVMMYATGIYVGDFQDMSPEHAYFLHAVSGLMATPVVFYSAFPFFKSAWNSLKHFHFGMNLPVSIAIIASYSASVYSLIAHANVFYFDSAVMFIFFLLIGRFLEHKMRLKAILKQQNFKRLIPLSVIRQTKKGETEIIATNKVQAGDKLIINSGAIIPIDGINLEQEVEINESVITGEFLPIIKGYHEPLYSGSTNNGGSFVMQATTELQNCRVQKLVQLQHNSEHLTSREVTLADKVANWYIIGLLILCTLSGIAWWIIAPQKVFPIVLSLLVVSCPCALSLATPAAVAAAIARLTDRGLMIKDKYTLANLAKISHIFFDKTGTLTLGRMSLVNTINYNQDNDIDCLQIAATLESISNHPIAHAFKNNSLSPLPTTALKEIISGGIEGQIHGQLFRIGKREFVCQNTHLQLNSIPEKYLKNQTCIPVYLCTPQQHLATFLVSDQSNLSAKNIVKQLKKLKVNASIMSGDSTLACKQIANQLGFSHFIANTSPEKKLQHIQAAQQKHEQIMMIGDGVNDIGALSQAEVGVTLGAASHLSKTASNAVLASQDLSVISESIKVARRLNQVIRQNISWAILYNFIAIPFAIAGLVPAWLAAIGMAASSLIVVLNALRLRH</sequence>
<dbReference type="Gene3D" id="3.40.1110.10">
    <property type="entry name" value="Calcium-transporting ATPase, cytoplasmic domain N"/>
    <property type="match status" value="1"/>
</dbReference>
<organism evidence="1 2">
    <name type="scientific">Aliikangiella maris</name>
    <dbReference type="NCBI Taxonomy" id="3162458"/>
    <lineage>
        <taxon>Bacteria</taxon>
        <taxon>Pseudomonadati</taxon>
        <taxon>Pseudomonadota</taxon>
        <taxon>Gammaproteobacteria</taxon>
        <taxon>Oceanospirillales</taxon>
        <taxon>Pleioneaceae</taxon>
        <taxon>Aliikangiella</taxon>
    </lineage>
</organism>
<dbReference type="InterPro" id="IPR036163">
    <property type="entry name" value="HMA_dom_sf"/>
</dbReference>
<reference evidence="1 2" key="1">
    <citation type="submission" date="2024-06" db="EMBL/GenBank/DDBJ databases">
        <authorList>
            <person name="Li F."/>
        </authorList>
    </citation>
    <scope>NUCLEOTIDE SEQUENCE [LARGE SCALE GENOMIC DNA]</scope>
    <source>
        <strain evidence="1 2">GXAS 311</strain>
    </source>
</reference>
<dbReference type="SFLD" id="SFLDF00027">
    <property type="entry name" value="p-type_atpase"/>
    <property type="match status" value="1"/>
</dbReference>
<dbReference type="Pfam" id="PF00122">
    <property type="entry name" value="E1-E2_ATPase"/>
    <property type="match status" value="1"/>
</dbReference>
<dbReference type="PROSITE" id="PS01229">
    <property type="entry name" value="COF_2"/>
    <property type="match status" value="1"/>
</dbReference>
<dbReference type="PANTHER" id="PTHR43520:SF5">
    <property type="entry name" value="CATION-TRANSPORTING P-TYPE ATPASE-RELATED"/>
    <property type="match status" value="1"/>
</dbReference>
<dbReference type="CDD" id="cd00371">
    <property type="entry name" value="HMA"/>
    <property type="match status" value="1"/>
</dbReference>
<dbReference type="SFLD" id="SFLDS00003">
    <property type="entry name" value="Haloacid_Dehalogenase"/>
    <property type="match status" value="1"/>
</dbReference>
<dbReference type="InterPro" id="IPR036412">
    <property type="entry name" value="HAD-like_sf"/>
</dbReference>
<gene>
    <name evidence="1" type="ORF">ABVT43_01810</name>
</gene>
<protein>
    <submittedName>
        <fullName evidence="1">Heavy metal translocating P-type ATPase</fullName>
    </submittedName>
</protein>
<accession>A0ABV2BPJ5</accession>
<dbReference type="EMBL" id="JBEVCJ010000001">
    <property type="protein sequence ID" value="MET1253850.1"/>
    <property type="molecule type" value="Genomic_DNA"/>
</dbReference>
<dbReference type="InterPro" id="IPR008250">
    <property type="entry name" value="ATPase_P-typ_transduc_dom_A_sf"/>
</dbReference>
<dbReference type="InterPro" id="IPR044492">
    <property type="entry name" value="P_typ_ATPase_HD_dom"/>
</dbReference>
<dbReference type="SUPFAM" id="SSF55008">
    <property type="entry name" value="HMA, heavy metal-associated domain"/>
    <property type="match status" value="1"/>
</dbReference>
<name>A0ABV2BPJ5_9GAMM</name>
<dbReference type="SUPFAM" id="SSF56784">
    <property type="entry name" value="HAD-like"/>
    <property type="match status" value="1"/>
</dbReference>
<dbReference type="SFLD" id="SFLDG00002">
    <property type="entry name" value="C1.7:_P-type_atpase_like"/>
    <property type="match status" value="1"/>
</dbReference>
<dbReference type="InterPro" id="IPR023298">
    <property type="entry name" value="ATPase_P-typ_TM_dom_sf"/>
</dbReference>
<dbReference type="Pfam" id="PF00403">
    <property type="entry name" value="HMA"/>
    <property type="match status" value="1"/>
</dbReference>
<dbReference type="NCBIfam" id="TIGR01494">
    <property type="entry name" value="ATPase_P-type"/>
    <property type="match status" value="1"/>
</dbReference>
<dbReference type="PANTHER" id="PTHR43520">
    <property type="entry name" value="ATP7, ISOFORM B"/>
    <property type="match status" value="1"/>
</dbReference>
<dbReference type="Pfam" id="PF12156">
    <property type="entry name" value="ATPase-cat_bd"/>
    <property type="match status" value="1"/>
</dbReference>
<dbReference type="SUPFAM" id="SSF81653">
    <property type="entry name" value="Calcium ATPase, transduction domain A"/>
    <property type="match status" value="1"/>
</dbReference>
<dbReference type="Gene3D" id="3.40.50.1000">
    <property type="entry name" value="HAD superfamily/HAD-like"/>
    <property type="match status" value="1"/>
</dbReference>
<dbReference type="InterPro" id="IPR059000">
    <property type="entry name" value="ATPase_P-type_domA"/>
</dbReference>
<dbReference type="InterPro" id="IPR021993">
    <property type="entry name" value="ATPase-cat-bd"/>
</dbReference>
<dbReference type="PROSITE" id="PS50846">
    <property type="entry name" value="HMA_2"/>
    <property type="match status" value="1"/>
</dbReference>
<dbReference type="Gene3D" id="3.30.70.100">
    <property type="match status" value="1"/>
</dbReference>
<keyword evidence="2" id="KW-1185">Reference proteome</keyword>
<dbReference type="InterPro" id="IPR023214">
    <property type="entry name" value="HAD_sf"/>
</dbReference>
<dbReference type="InterPro" id="IPR018303">
    <property type="entry name" value="ATPase_P-typ_P_site"/>
</dbReference>
<dbReference type="InterPro" id="IPR027256">
    <property type="entry name" value="P-typ_ATPase_IB"/>
</dbReference>
<comment type="caution">
    <text evidence="1">The sequence shown here is derived from an EMBL/GenBank/DDBJ whole genome shotgun (WGS) entry which is preliminary data.</text>
</comment>
<dbReference type="PROSITE" id="PS00154">
    <property type="entry name" value="ATPASE_E1_E2"/>
    <property type="match status" value="1"/>
</dbReference>
<dbReference type="InterPro" id="IPR006121">
    <property type="entry name" value="HMA_dom"/>
</dbReference>
<dbReference type="Pfam" id="PF00702">
    <property type="entry name" value="Hydrolase"/>
    <property type="match status" value="1"/>
</dbReference>
<dbReference type="NCBIfam" id="TIGR01525">
    <property type="entry name" value="ATPase-IB_hvy"/>
    <property type="match status" value="1"/>
</dbReference>
<dbReference type="InterPro" id="IPR001757">
    <property type="entry name" value="P_typ_ATPase"/>
</dbReference>